<feature type="domain" description="UV-stimulated scaffold protein A C-terminal" evidence="1">
    <location>
        <begin position="127"/>
        <end position="182"/>
    </location>
</feature>
<dbReference type="AlphaFoldDB" id="A0A8X8YM85"/>
<evidence type="ECO:0000313" key="2">
    <source>
        <dbReference type="EMBL" id="KAG6434260.1"/>
    </source>
</evidence>
<dbReference type="InterPro" id="IPR049431">
    <property type="entry name" value="UVSSA_C"/>
</dbReference>
<dbReference type="PANTHER" id="PTHR28670">
    <property type="entry name" value="UV-STIMULATED SCAFFOLD PROTEIN A"/>
    <property type="match status" value="1"/>
</dbReference>
<accession>A0A8X8YM85</accession>
<dbReference type="Proteomes" id="UP000298416">
    <property type="component" value="Unassembled WGS sequence"/>
</dbReference>
<dbReference type="Pfam" id="PF09740">
    <property type="entry name" value="DUF2043"/>
    <property type="match status" value="1"/>
</dbReference>
<protein>
    <recommendedName>
        <fullName evidence="1">UV-stimulated scaffold protein A C-terminal domain-containing protein</fullName>
    </recommendedName>
</protein>
<dbReference type="PANTHER" id="PTHR28670:SF1">
    <property type="entry name" value="UV-STIMULATED SCAFFOLD PROTEIN A"/>
    <property type="match status" value="1"/>
</dbReference>
<dbReference type="GO" id="GO:0005694">
    <property type="term" value="C:chromosome"/>
    <property type="evidence" value="ECO:0007669"/>
    <property type="project" value="TreeGrafter"/>
</dbReference>
<dbReference type="GO" id="GO:0006283">
    <property type="term" value="P:transcription-coupled nucleotide-excision repair"/>
    <property type="evidence" value="ECO:0007669"/>
    <property type="project" value="TreeGrafter"/>
</dbReference>
<dbReference type="GO" id="GO:0000993">
    <property type="term" value="F:RNA polymerase II complex binding"/>
    <property type="evidence" value="ECO:0007669"/>
    <property type="project" value="TreeGrafter"/>
</dbReference>
<sequence>MEWYDSLLDVISNFCFVSCDVELVVFVFEIDFGVLRTAFLENALHVFSEHLYGIFHFSVLIVDELFHALGAFQEVGFSESNKDPVPSVLLAEATVLNWESSRIVGDQMRMSWLTKMGLDVEIHWGRVDQDACSYTSQENCRTEEKPLKVQLCRAPLKNDALCQRKDLKVCPFHGPNIPRWRKSNQLKRLSAKTSQKNLVQCRV</sequence>
<reference evidence="2" key="1">
    <citation type="submission" date="2018-01" db="EMBL/GenBank/DDBJ databases">
        <authorList>
            <person name="Mao J.F."/>
        </authorList>
    </citation>
    <scope>NUCLEOTIDE SEQUENCE</scope>
    <source>
        <strain evidence="2">Huo1</strain>
        <tissue evidence="2">Leaf</tissue>
    </source>
</reference>
<gene>
    <name evidence="2" type="ORF">SASPL_105884</name>
</gene>
<reference evidence="2" key="2">
    <citation type="submission" date="2020-08" db="EMBL/GenBank/DDBJ databases">
        <title>Plant Genome Project.</title>
        <authorList>
            <person name="Zhang R.-G."/>
        </authorList>
    </citation>
    <scope>NUCLEOTIDE SEQUENCE</scope>
    <source>
        <strain evidence="2">Huo1</strain>
        <tissue evidence="2">Leaf</tissue>
    </source>
</reference>
<proteinExistence type="predicted"/>
<name>A0A8X8YM85_SALSN</name>
<evidence type="ECO:0000259" key="1">
    <source>
        <dbReference type="Pfam" id="PF09740"/>
    </source>
</evidence>
<organism evidence="2">
    <name type="scientific">Salvia splendens</name>
    <name type="common">Scarlet sage</name>
    <dbReference type="NCBI Taxonomy" id="180675"/>
    <lineage>
        <taxon>Eukaryota</taxon>
        <taxon>Viridiplantae</taxon>
        <taxon>Streptophyta</taxon>
        <taxon>Embryophyta</taxon>
        <taxon>Tracheophyta</taxon>
        <taxon>Spermatophyta</taxon>
        <taxon>Magnoliopsida</taxon>
        <taxon>eudicotyledons</taxon>
        <taxon>Gunneridae</taxon>
        <taxon>Pentapetalae</taxon>
        <taxon>asterids</taxon>
        <taxon>lamiids</taxon>
        <taxon>Lamiales</taxon>
        <taxon>Lamiaceae</taxon>
        <taxon>Nepetoideae</taxon>
        <taxon>Mentheae</taxon>
        <taxon>Salviinae</taxon>
        <taxon>Salvia</taxon>
        <taxon>Salvia subgen. Calosphace</taxon>
        <taxon>core Calosphace</taxon>
    </lineage>
</organism>
<evidence type="ECO:0000313" key="3">
    <source>
        <dbReference type="Proteomes" id="UP000298416"/>
    </source>
</evidence>
<dbReference type="GO" id="GO:0009411">
    <property type="term" value="P:response to UV"/>
    <property type="evidence" value="ECO:0007669"/>
    <property type="project" value="InterPro"/>
</dbReference>
<dbReference type="EMBL" id="PNBA02000002">
    <property type="protein sequence ID" value="KAG6434260.1"/>
    <property type="molecule type" value="Genomic_DNA"/>
</dbReference>
<keyword evidence="3" id="KW-1185">Reference proteome</keyword>
<dbReference type="InterPro" id="IPR018610">
    <property type="entry name" value="UVSSA"/>
</dbReference>
<comment type="caution">
    <text evidence="2">The sequence shown here is derived from an EMBL/GenBank/DDBJ whole genome shotgun (WGS) entry which is preliminary data.</text>
</comment>